<feature type="region of interest" description="Disordered" evidence="1">
    <location>
        <begin position="101"/>
        <end position="178"/>
    </location>
</feature>
<protein>
    <submittedName>
        <fullName evidence="3">Uncharacterized protein LOC111241801</fullName>
    </submittedName>
</protein>
<evidence type="ECO:0000313" key="3">
    <source>
        <dbReference type="RefSeq" id="XP_022637411.1"/>
    </source>
</evidence>
<gene>
    <name evidence="3" type="primary">LOC111241801</name>
</gene>
<accession>A0A3Q0F1R2</accession>
<organism evidence="2 3">
    <name type="scientific">Vigna radiata var. radiata</name>
    <name type="common">Mung bean</name>
    <name type="synonym">Phaseolus aureus</name>
    <dbReference type="NCBI Taxonomy" id="3916"/>
    <lineage>
        <taxon>Eukaryota</taxon>
        <taxon>Viridiplantae</taxon>
        <taxon>Streptophyta</taxon>
        <taxon>Embryophyta</taxon>
        <taxon>Tracheophyta</taxon>
        <taxon>Spermatophyta</taxon>
        <taxon>Magnoliopsida</taxon>
        <taxon>eudicotyledons</taxon>
        <taxon>Gunneridae</taxon>
        <taxon>Pentapetalae</taxon>
        <taxon>rosids</taxon>
        <taxon>fabids</taxon>
        <taxon>Fabales</taxon>
        <taxon>Fabaceae</taxon>
        <taxon>Papilionoideae</taxon>
        <taxon>50 kb inversion clade</taxon>
        <taxon>NPAAA clade</taxon>
        <taxon>indigoferoid/millettioid clade</taxon>
        <taxon>Phaseoleae</taxon>
        <taxon>Vigna</taxon>
    </lineage>
</organism>
<reference evidence="2" key="1">
    <citation type="journal article" date="2014" name="Nat. Commun.">
        <title>Genome sequence of mungbean and insights into evolution within Vigna species.</title>
        <authorList>
            <person name="Kang Y.J."/>
            <person name="Kim S.K."/>
            <person name="Kim M.Y."/>
            <person name="Lestari P."/>
            <person name="Kim K.H."/>
            <person name="Ha B.K."/>
            <person name="Jun T.H."/>
            <person name="Hwang W.J."/>
            <person name="Lee T."/>
            <person name="Lee J."/>
            <person name="Shim S."/>
            <person name="Yoon M.Y."/>
            <person name="Jang Y.E."/>
            <person name="Han K.S."/>
            <person name="Taeprayoon P."/>
            <person name="Yoon N."/>
            <person name="Somta P."/>
            <person name="Tanya P."/>
            <person name="Kim K.S."/>
            <person name="Gwag J.G."/>
            <person name="Moon J.K."/>
            <person name="Lee Y.H."/>
            <person name="Park B.S."/>
            <person name="Bombarely A."/>
            <person name="Doyle J.J."/>
            <person name="Jackson S.A."/>
            <person name="Schafleitner R."/>
            <person name="Srinives P."/>
            <person name="Varshney R.K."/>
            <person name="Lee S.H."/>
        </authorList>
    </citation>
    <scope>NUCLEOTIDE SEQUENCE [LARGE SCALE GENOMIC DNA]</scope>
    <source>
        <strain evidence="2">cv. VC1973A</strain>
    </source>
</reference>
<feature type="compositionally biased region" description="Polar residues" evidence="1">
    <location>
        <begin position="220"/>
        <end position="254"/>
    </location>
</feature>
<feature type="compositionally biased region" description="Polar residues" evidence="1">
    <location>
        <begin position="148"/>
        <end position="159"/>
    </location>
</feature>
<dbReference type="Proteomes" id="UP000087766">
    <property type="component" value="Chromosome 6"/>
</dbReference>
<name>A0A3Q0F1R2_VIGRR</name>
<reference evidence="3" key="2">
    <citation type="submission" date="2025-08" db="UniProtKB">
        <authorList>
            <consortium name="RefSeq"/>
        </authorList>
    </citation>
    <scope>IDENTIFICATION</scope>
    <source>
        <tissue evidence="3">Leaf</tissue>
    </source>
</reference>
<proteinExistence type="predicted"/>
<dbReference type="KEGG" id="vra:111241801"/>
<dbReference type="GeneID" id="111241801"/>
<dbReference type="RefSeq" id="XP_022637411.1">
    <property type="nucleotide sequence ID" value="XM_022781690.1"/>
</dbReference>
<evidence type="ECO:0000256" key="1">
    <source>
        <dbReference type="SAM" id="MobiDB-lite"/>
    </source>
</evidence>
<feature type="region of interest" description="Disordered" evidence="1">
    <location>
        <begin position="220"/>
        <end position="258"/>
    </location>
</feature>
<feature type="region of interest" description="Disordered" evidence="1">
    <location>
        <begin position="1"/>
        <end position="59"/>
    </location>
</feature>
<evidence type="ECO:0000313" key="2">
    <source>
        <dbReference type="Proteomes" id="UP000087766"/>
    </source>
</evidence>
<keyword evidence="2" id="KW-1185">Reference proteome</keyword>
<feature type="compositionally biased region" description="Basic and acidic residues" evidence="1">
    <location>
        <begin position="45"/>
        <end position="57"/>
    </location>
</feature>
<dbReference type="AlphaFoldDB" id="A0A3Q0F1R2"/>
<sequence length="286" mass="31927">MRSKHSFNNGRDGGRTSRGRSRGTPMAEREESSSRRRGRGSPMAEHQEPARQERREEENSEATNVCEHCVALFQNNTILPSPSFQVLSGLPTPIYNHQGLNIQVYPPPRNNPQGFNSQVPSSSNLPPPRNNSQSFNIQVRSNLPPPMNNSQGFNIQVLSNLPPPTNNPHGYNGNRPSYSQAVLNSQVKNVQPSQVSNVQPSQGGYVQLSQLRNAQASQVRNVQPNQMSNVQPSQPSQVTQGRMGSQQPSESNRQLPVPFYDFLGVENEVEDWEELADLPEKLEERK</sequence>